<dbReference type="Pfam" id="PF01850">
    <property type="entry name" value="PIN"/>
    <property type="match status" value="1"/>
</dbReference>
<dbReference type="AlphaFoldDB" id="A0A7G2D9P1"/>
<gene>
    <name evidence="2" type="ORF">TIRI35C_1554</name>
</gene>
<dbReference type="Gene3D" id="3.40.50.1010">
    <property type="entry name" value="5'-nuclease"/>
    <property type="match status" value="1"/>
</dbReference>
<evidence type="ECO:0000259" key="1">
    <source>
        <dbReference type="SMART" id="SM00670"/>
    </source>
</evidence>
<dbReference type="GeneID" id="58919297"/>
<feature type="domain" description="PIN" evidence="1">
    <location>
        <begin position="2"/>
        <end position="133"/>
    </location>
</feature>
<dbReference type="PANTHER" id="PTHR39677">
    <property type="entry name" value="RIBONUCLEASE VAPC6"/>
    <property type="match status" value="1"/>
</dbReference>
<proteinExistence type="predicted"/>
<dbReference type="PANTHER" id="PTHR39677:SF4">
    <property type="entry name" value="RIBONUCLEASE VAPC6"/>
    <property type="match status" value="1"/>
</dbReference>
<dbReference type="EMBL" id="LR881183">
    <property type="protein sequence ID" value="CAD5244708.1"/>
    <property type="molecule type" value="Genomic_DNA"/>
</dbReference>
<evidence type="ECO:0000313" key="3">
    <source>
        <dbReference type="Proteomes" id="UP000516304"/>
    </source>
</evidence>
<keyword evidence="3" id="KW-1185">Reference proteome</keyword>
<accession>A0A7G2D9P1</accession>
<organism evidence="2 3">
    <name type="scientific">Thermococcus camini</name>
    <dbReference type="NCBI Taxonomy" id="2016373"/>
    <lineage>
        <taxon>Archaea</taxon>
        <taxon>Methanobacteriati</taxon>
        <taxon>Methanobacteriota</taxon>
        <taxon>Thermococci</taxon>
        <taxon>Thermococcales</taxon>
        <taxon>Thermococcaceae</taxon>
        <taxon>Thermococcus</taxon>
    </lineage>
</organism>
<sequence>MRSFMVDSTVFVEHLKGNPKATNILEALIEESVAGYINETVASEVIFIYLKLKTGKSFRTLKKKPELVRAVQKEPVYELLSLFRFLETNEFVFTLSKKLIEEYGLLPNDAAIGATAIFYNLDGIITLDKDFVEMAQNENLLIVSSKEELLNL</sequence>
<protein>
    <submittedName>
        <fullName evidence="2">Putative PIN domain protein</fullName>
    </submittedName>
</protein>
<dbReference type="CDD" id="cd18677">
    <property type="entry name" value="PIN_MjVapC2-VapC6_like"/>
    <property type="match status" value="1"/>
</dbReference>
<evidence type="ECO:0000313" key="2">
    <source>
        <dbReference type="EMBL" id="CAD5244708.1"/>
    </source>
</evidence>
<name>A0A7G2D9P1_9EURY</name>
<dbReference type="SMART" id="SM00670">
    <property type="entry name" value="PINc"/>
    <property type="match status" value="1"/>
</dbReference>
<dbReference type="RefSeq" id="WP_188202401.1">
    <property type="nucleotide sequence ID" value="NZ_LR881183.1"/>
</dbReference>
<dbReference type="InterPro" id="IPR002716">
    <property type="entry name" value="PIN_dom"/>
</dbReference>
<reference evidence="2 3" key="1">
    <citation type="submission" date="2020-09" db="EMBL/GenBank/DDBJ databases">
        <authorList>
            <person name="Courtine D."/>
        </authorList>
    </citation>
    <scope>NUCLEOTIDE SEQUENCE [LARGE SCALE GENOMIC DNA]</scope>
    <source>
        <strain evidence="2 3">IRI35c</strain>
    </source>
</reference>
<dbReference type="KEGG" id="tcq:TIRI35C_1554"/>
<dbReference type="Proteomes" id="UP000516304">
    <property type="component" value="Chromosome TIRI35C"/>
</dbReference>
<dbReference type="InterPro" id="IPR029060">
    <property type="entry name" value="PIN-like_dom_sf"/>
</dbReference>
<dbReference type="SUPFAM" id="SSF88723">
    <property type="entry name" value="PIN domain-like"/>
    <property type="match status" value="1"/>
</dbReference>